<evidence type="ECO:0000313" key="4">
    <source>
        <dbReference type="Proteomes" id="UP000434925"/>
    </source>
</evidence>
<dbReference type="Proteomes" id="UP000434925">
    <property type="component" value="Unassembled WGS sequence"/>
</dbReference>
<dbReference type="Gene3D" id="2.180.10.10">
    <property type="entry name" value="RHS repeat-associated core"/>
    <property type="match status" value="1"/>
</dbReference>
<name>A0A0J6HCX1_9PSED</name>
<gene>
    <name evidence="1" type="ORF">F7R14_01855</name>
    <name evidence="2" type="ORF">SAMN04490191_2397</name>
</gene>
<dbReference type="EMBL" id="LT629746">
    <property type="protein sequence ID" value="SDS82359.1"/>
    <property type="molecule type" value="Genomic_DNA"/>
</dbReference>
<reference evidence="2" key="1">
    <citation type="submission" date="2016-10" db="EMBL/GenBank/DDBJ databases">
        <authorList>
            <person name="de Groot N.N."/>
        </authorList>
    </citation>
    <scope>NUCLEOTIDE SEQUENCE [LARGE SCALE GENOMIC DNA]</scope>
    <source>
        <strain evidence="2">BS3782</strain>
    </source>
</reference>
<dbReference type="InterPro" id="IPR022385">
    <property type="entry name" value="Rhs_assc_core"/>
</dbReference>
<dbReference type="Proteomes" id="UP000182814">
    <property type="component" value="Chromosome I"/>
</dbReference>
<dbReference type="InterPro" id="IPR050708">
    <property type="entry name" value="T6SS_VgrG/RHS"/>
</dbReference>
<sequence>MSPLMHWHTPEITARDPRGLPVRHVAYLRNVLDGPVQSLISRQSHNAAGHLVEQRDPRLAEAPSPANQQTIHRLDGMALKITSVDAGWRLSLSGLAGEALERWDARGSHWRTTYDDQLRVTTVEENAQPDVETFTYTDASADAGHNLRGQLLKQIDPSGSLSLDSYGLLGQPLHETRTFDDAKGFISSRTYSPMGSLITQTDAGGHQQQMRYTVAGQLKQVFLRLANQSQPKPILQEARYNAAAQIETQTTANGVVSIWSYEPADGRLMTLKSGKPGETLRQNLAYHYDPMGNVLRIEDHSLATVYFANQRVDGHRDFTYDSLYRLTGASGFEAQVPNLQPGLPELISPIDPGRRYHYREQYDYDAGNNLTELRHVREGNTYTRRMRIDPHGNRGVSWEQGDPEPIFDERFDRHGNQCYLQTGSQPLIWNARDQLAKVTLLTHSNGLPDDEETYRYSQGERVYKRHVTHTPSITHSREVRYLPGLEIHARSDGQTLHVITLTLGLSSTRYLHWAAGQPVNIEPDQLRYHYDDHLGSCSVELDSHGALMSLEAYYPFGGTAWWAAHNAVEADYKTIRYSGKEMDLSGLYYFGARYYAPWLWRWISADPAGDVDGLNLYAMVSNNPLRYIDSIGANLEESAARQQITEYSNLLSQVNSEVKKLNYQLYNLTRTRDIYKTGAKKLAFSVVTFAVTIKAGAFGAVIGGGAASVTGPAAPVLMPVAAAVGGIFAADAANKVMEKLGNETTLGYTIMPDPSALSVSRLKSKASATPFSVKSVVNSFNPQTSDGLTKTVIETTARTMGKHLKVSYLKQGLAIARQSAQLTEALNDSWGQGDLDQISAKLDELTTFLDSEESKALMSFEILTDAAPASEQLVGAAHMPMPSDNDLPTLQQQMKVARSAIKQSRSLLGRVSQYLVEKRHAA</sequence>
<dbReference type="EMBL" id="VZPO01000001">
    <property type="protein sequence ID" value="KAB0508418.1"/>
    <property type="molecule type" value="Genomic_DNA"/>
</dbReference>
<keyword evidence="3" id="KW-1185">Reference proteome</keyword>
<dbReference type="PATRIC" id="fig|163011.3.peg.3824"/>
<dbReference type="PANTHER" id="PTHR32305:SF15">
    <property type="entry name" value="PROTEIN RHSA-RELATED"/>
    <property type="match status" value="1"/>
</dbReference>
<dbReference type="RefSeq" id="WP_038981922.1">
    <property type="nucleotide sequence ID" value="NZ_JABTYG010000020.1"/>
</dbReference>
<proteinExistence type="predicted"/>
<dbReference type="PANTHER" id="PTHR32305">
    <property type="match status" value="1"/>
</dbReference>
<evidence type="ECO:0000313" key="1">
    <source>
        <dbReference type="EMBL" id="KAB0508418.1"/>
    </source>
</evidence>
<accession>A0A0J6HCX1</accession>
<reference evidence="1 4" key="3">
    <citation type="submission" date="2019-09" db="EMBL/GenBank/DDBJ databases">
        <title>Draft genome sequences of 48 bacterial type strains from the CCUG.</title>
        <authorList>
            <person name="Tunovic T."/>
            <person name="Pineiro-Iglesias B."/>
            <person name="Unosson C."/>
            <person name="Inganas E."/>
            <person name="Ohlen M."/>
            <person name="Cardew S."/>
            <person name="Jensie-Markopoulos S."/>
            <person name="Salva-Serra F."/>
            <person name="Jaen-Luchoro D."/>
            <person name="Karlsson R."/>
            <person name="Svensson-Stadler L."/>
            <person name="Chun J."/>
            <person name="Moore E."/>
        </authorList>
    </citation>
    <scope>NUCLEOTIDE SEQUENCE [LARGE SCALE GENOMIC DNA]</scope>
    <source>
        <strain evidence="1 4">CCUG 51522</strain>
    </source>
</reference>
<dbReference type="AlphaFoldDB" id="A0A0J6HCX1"/>
<organism evidence="2 3">
    <name type="scientific">Pseudomonas lini</name>
    <dbReference type="NCBI Taxonomy" id="163011"/>
    <lineage>
        <taxon>Bacteria</taxon>
        <taxon>Pseudomonadati</taxon>
        <taxon>Pseudomonadota</taxon>
        <taxon>Gammaproteobacteria</taxon>
        <taxon>Pseudomonadales</taxon>
        <taxon>Pseudomonadaceae</taxon>
        <taxon>Pseudomonas</taxon>
    </lineage>
</organism>
<evidence type="ECO:0000313" key="3">
    <source>
        <dbReference type="Proteomes" id="UP000182814"/>
    </source>
</evidence>
<reference evidence="3" key="2">
    <citation type="submission" date="2016-10" db="EMBL/GenBank/DDBJ databases">
        <authorList>
            <person name="Varghese N."/>
            <person name="Submissions S."/>
        </authorList>
    </citation>
    <scope>NUCLEOTIDE SEQUENCE [LARGE SCALE GENOMIC DNA]</scope>
    <source>
        <strain evidence="3">BS3782</strain>
    </source>
</reference>
<protein>
    <submittedName>
        <fullName evidence="2">Insecticidal toxin complex protein TccC</fullName>
    </submittedName>
    <submittedName>
        <fullName evidence="1">RHS repeat protein</fullName>
    </submittedName>
</protein>
<dbReference type="NCBIfam" id="TIGR03696">
    <property type="entry name" value="Rhs_assc_core"/>
    <property type="match status" value="1"/>
</dbReference>
<evidence type="ECO:0000313" key="2">
    <source>
        <dbReference type="EMBL" id="SDS82359.1"/>
    </source>
</evidence>